<dbReference type="Pfam" id="PF18035">
    <property type="entry name" value="Bap31_Bap29_C"/>
    <property type="match status" value="1"/>
</dbReference>
<accession>A0A164YZD4</accession>
<dbReference type="InterPro" id="IPR041672">
    <property type="entry name" value="Bap31/Bap29_C"/>
</dbReference>
<feature type="transmembrane region" description="Helical" evidence="12">
    <location>
        <begin position="48"/>
        <end position="67"/>
    </location>
</feature>
<dbReference type="AlphaFoldDB" id="A0A164YZD4"/>
<evidence type="ECO:0000256" key="2">
    <source>
        <dbReference type="ARBA" id="ARBA00007956"/>
    </source>
</evidence>
<evidence type="ECO:0000313" key="13">
    <source>
        <dbReference type="EMBL" id="KZS15770.1"/>
    </source>
</evidence>
<organism evidence="13 14">
    <name type="scientific">Daphnia magna</name>
    <dbReference type="NCBI Taxonomy" id="35525"/>
    <lineage>
        <taxon>Eukaryota</taxon>
        <taxon>Metazoa</taxon>
        <taxon>Ecdysozoa</taxon>
        <taxon>Arthropoda</taxon>
        <taxon>Crustacea</taxon>
        <taxon>Branchiopoda</taxon>
        <taxon>Diplostraca</taxon>
        <taxon>Cladocera</taxon>
        <taxon>Anomopoda</taxon>
        <taxon>Daphniidae</taxon>
        <taxon>Daphnia</taxon>
    </lineage>
</organism>
<proteinExistence type="inferred from homology"/>
<keyword evidence="3 12" id="KW-0813">Transport</keyword>
<gene>
    <name evidence="13" type="ORF">APZ42_018985</name>
</gene>
<dbReference type="PANTHER" id="PTHR12701">
    <property type="entry name" value="BCR-ASSOCIATED PROTEIN, BAP"/>
    <property type="match status" value="1"/>
</dbReference>
<keyword evidence="9 12" id="KW-1133">Transmembrane helix</keyword>
<dbReference type="GO" id="GO:0005789">
    <property type="term" value="C:endoplasmic reticulum membrane"/>
    <property type="evidence" value="ECO:0007669"/>
    <property type="project" value="UniProtKB-SubCell"/>
</dbReference>
<dbReference type="PANTHER" id="PTHR12701:SF20">
    <property type="entry name" value="ENDOPLASMIC RETICULUM TRANSMEMBRANE PROTEIN"/>
    <property type="match status" value="1"/>
</dbReference>
<reference evidence="13 14" key="1">
    <citation type="submission" date="2016-03" db="EMBL/GenBank/DDBJ databases">
        <title>EvidentialGene: Evidence-directed Construction of Genes on Genomes.</title>
        <authorList>
            <person name="Gilbert D.G."/>
            <person name="Choi J.-H."/>
            <person name="Mockaitis K."/>
            <person name="Colbourne J."/>
            <person name="Pfrender M."/>
        </authorList>
    </citation>
    <scope>NUCLEOTIDE SEQUENCE [LARGE SCALE GENOMIC DNA]</scope>
    <source>
        <strain evidence="13 14">Xinb3</strain>
        <tissue evidence="13">Complete organism</tissue>
    </source>
</reference>
<dbReference type="OrthoDB" id="435607at2759"/>
<keyword evidence="11 12" id="KW-0472">Membrane</keyword>
<evidence type="ECO:0000256" key="5">
    <source>
        <dbReference type="ARBA" id="ARBA00022703"/>
    </source>
</evidence>
<keyword evidence="8 12" id="KW-0653">Protein transport</keyword>
<dbReference type="Gene3D" id="1.20.5.110">
    <property type="match status" value="1"/>
</dbReference>
<evidence type="ECO:0000256" key="10">
    <source>
        <dbReference type="ARBA" id="ARBA00023054"/>
    </source>
</evidence>
<evidence type="ECO:0000256" key="6">
    <source>
        <dbReference type="ARBA" id="ARBA00022824"/>
    </source>
</evidence>
<dbReference type="InterPro" id="IPR008417">
    <property type="entry name" value="BAP29/BAP31"/>
</dbReference>
<keyword evidence="13" id="KW-0675">Receptor</keyword>
<sequence length="236" mass="26978">MSFQWGLIATFLYVEIAVVFLLLLPFISAQRWNKLFKSSFLRGLGQQVHIYFYVILAFLVLCLFDAIREMRKYDVGHDGKAKEQQHQHLEQELRNSMVLFRAQRNFYITGFSLFLIFVIRRLMTLLAAQATLAASSEAAIRQAASASKAAEDLLAQKESTASDENTKEVEENFSKLKEELDEARKERTQAVKDLEAFKSQSEGVAREYDRLADEHSKLLKKLAILEGECAGDKKDD</sequence>
<feature type="transmembrane region" description="Helical" evidence="12">
    <location>
        <begin position="106"/>
        <end position="123"/>
    </location>
</feature>
<dbReference type="Proteomes" id="UP000076858">
    <property type="component" value="Unassembled WGS sequence"/>
</dbReference>
<dbReference type="Pfam" id="PF05529">
    <property type="entry name" value="Bap31"/>
    <property type="match status" value="1"/>
</dbReference>
<protein>
    <recommendedName>
        <fullName evidence="12">Endoplasmic reticulum transmembrane protein</fullName>
    </recommendedName>
</protein>
<comment type="caution">
    <text evidence="13">The sequence shown here is derived from an EMBL/GenBank/DDBJ whole genome shotgun (WGS) entry which is preliminary data.</text>
</comment>
<evidence type="ECO:0000256" key="1">
    <source>
        <dbReference type="ARBA" id="ARBA00004477"/>
    </source>
</evidence>
<name>A0A164YZD4_9CRUS</name>
<comment type="function">
    <text evidence="12">May play a role in anterograde transport of membrane proteins from the endoplasmic reticulum to the Golgi.</text>
</comment>
<keyword evidence="10" id="KW-0175">Coiled coil</keyword>
<evidence type="ECO:0000256" key="9">
    <source>
        <dbReference type="ARBA" id="ARBA00022989"/>
    </source>
</evidence>
<keyword evidence="4 12" id="KW-0812">Transmembrane</keyword>
<evidence type="ECO:0000256" key="11">
    <source>
        <dbReference type="ARBA" id="ARBA00023136"/>
    </source>
</evidence>
<dbReference type="EMBL" id="LRGB01000868">
    <property type="protein sequence ID" value="KZS15770.1"/>
    <property type="molecule type" value="Genomic_DNA"/>
</dbReference>
<evidence type="ECO:0000256" key="4">
    <source>
        <dbReference type="ARBA" id="ARBA00022692"/>
    </source>
</evidence>
<evidence type="ECO:0000256" key="8">
    <source>
        <dbReference type="ARBA" id="ARBA00022927"/>
    </source>
</evidence>
<keyword evidence="7 12" id="KW-0931">ER-Golgi transport</keyword>
<dbReference type="InterPro" id="IPR040463">
    <property type="entry name" value="BAP29/BAP31_N"/>
</dbReference>
<keyword evidence="14" id="KW-1185">Reference proteome</keyword>
<dbReference type="GO" id="GO:0070973">
    <property type="term" value="P:protein localization to endoplasmic reticulum exit site"/>
    <property type="evidence" value="ECO:0007669"/>
    <property type="project" value="UniProtKB-UniRule"/>
</dbReference>
<dbReference type="GO" id="GO:0006886">
    <property type="term" value="P:intracellular protein transport"/>
    <property type="evidence" value="ECO:0007669"/>
    <property type="project" value="UniProtKB-UniRule"/>
</dbReference>
<dbReference type="STRING" id="35525.A0A164YZD4"/>
<keyword evidence="5" id="KW-0053">Apoptosis</keyword>
<evidence type="ECO:0000256" key="12">
    <source>
        <dbReference type="RuleBase" id="RU367026"/>
    </source>
</evidence>
<evidence type="ECO:0000256" key="7">
    <source>
        <dbReference type="ARBA" id="ARBA00022892"/>
    </source>
</evidence>
<keyword evidence="6 12" id="KW-0256">Endoplasmic reticulum</keyword>
<dbReference type="FunFam" id="1.20.5.110:FF:000011">
    <property type="entry name" value="B-cell receptor-associated protein 29"/>
    <property type="match status" value="1"/>
</dbReference>
<evidence type="ECO:0000256" key="3">
    <source>
        <dbReference type="ARBA" id="ARBA00022448"/>
    </source>
</evidence>
<dbReference type="GO" id="GO:0006888">
    <property type="term" value="P:endoplasmic reticulum to Golgi vesicle-mediated transport"/>
    <property type="evidence" value="ECO:0007669"/>
    <property type="project" value="UniProtKB-UniRule"/>
</dbReference>
<dbReference type="GO" id="GO:0006915">
    <property type="term" value="P:apoptotic process"/>
    <property type="evidence" value="ECO:0007669"/>
    <property type="project" value="UniProtKB-KW"/>
</dbReference>
<comment type="similarity">
    <text evidence="2 12">Belongs to the BCAP29/BCAP31 family.</text>
</comment>
<feature type="transmembrane region" description="Helical" evidence="12">
    <location>
        <begin position="6"/>
        <end position="27"/>
    </location>
</feature>
<evidence type="ECO:0000313" key="14">
    <source>
        <dbReference type="Proteomes" id="UP000076858"/>
    </source>
</evidence>
<comment type="subcellular location">
    <subcellularLocation>
        <location evidence="1 12">Endoplasmic reticulum membrane</location>
        <topology evidence="1 12">Multi-pass membrane protein</topology>
    </subcellularLocation>
</comment>